<evidence type="ECO:0000313" key="2">
    <source>
        <dbReference type="Proteomes" id="UP001244552"/>
    </source>
</evidence>
<name>A0ABU0MV25_9PROT</name>
<dbReference type="RefSeq" id="WP_209991028.1">
    <property type="nucleotide sequence ID" value="NZ_JAGINO010000040.1"/>
</dbReference>
<comment type="caution">
    <text evidence="1">The sequence shown here is derived from an EMBL/GenBank/DDBJ whole genome shotgun (WGS) entry which is preliminary data.</text>
</comment>
<reference evidence="1 2" key="1">
    <citation type="submission" date="2023-07" db="EMBL/GenBank/DDBJ databases">
        <title>Genomic Encyclopedia of Type Strains, Phase IV (KMG-IV): sequencing the most valuable type-strain genomes for metagenomic binning, comparative biology and taxonomic classification.</title>
        <authorList>
            <person name="Goeker M."/>
        </authorList>
    </citation>
    <scope>NUCLEOTIDE SEQUENCE [LARGE SCALE GENOMIC DNA]</scope>
    <source>
        <strain evidence="1 2">DSM 19922</strain>
    </source>
</reference>
<dbReference type="Proteomes" id="UP001244552">
    <property type="component" value="Unassembled WGS sequence"/>
</dbReference>
<proteinExistence type="predicted"/>
<keyword evidence="2" id="KW-1185">Reference proteome</keyword>
<protein>
    <submittedName>
        <fullName evidence="1">HK97 gp10 family phage protein</fullName>
    </submittedName>
</protein>
<accession>A0ABU0MV25</accession>
<dbReference type="InterPro" id="IPR010064">
    <property type="entry name" value="HK97-gp10_tail"/>
</dbReference>
<organism evidence="1 2">
    <name type="scientific">Azospirillum picis</name>
    <dbReference type="NCBI Taxonomy" id="488438"/>
    <lineage>
        <taxon>Bacteria</taxon>
        <taxon>Pseudomonadati</taxon>
        <taxon>Pseudomonadota</taxon>
        <taxon>Alphaproteobacteria</taxon>
        <taxon>Rhodospirillales</taxon>
        <taxon>Azospirillaceae</taxon>
        <taxon>Azospirillum</taxon>
    </lineage>
</organism>
<sequence length="150" mass="15966">MAKSTVSGGRSLRAALRKLPIDIKAGVVQAVAQAGAAIYADALAAAPGPEHLYATGELKRKLRLQISRNGLQARVGSWGKRRARHIHLVEFGAAPHDIPMPDGGVIHHPGAPAQPFLFPAYRRHRAASVKLIRTAVRDALARAARQRGGA</sequence>
<dbReference type="EMBL" id="JAUSVU010000043">
    <property type="protein sequence ID" value="MDQ0537317.1"/>
    <property type="molecule type" value="Genomic_DNA"/>
</dbReference>
<gene>
    <name evidence="1" type="ORF">QO018_006219</name>
</gene>
<evidence type="ECO:0000313" key="1">
    <source>
        <dbReference type="EMBL" id="MDQ0537317.1"/>
    </source>
</evidence>
<dbReference type="NCBIfam" id="TIGR01725">
    <property type="entry name" value="phge_HK97_gp10"/>
    <property type="match status" value="1"/>
</dbReference>